<name>A0AAV9P6U0_9PEZI</name>
<dbReference type="GeneID" id="89929283"/>
<dbReference type="GO" id="GO:0003677">
    <property type="term" value="F:DNA binding"/>
    <property type="evidence" value="ECO:0007669"/>
    <property type="project" value="InterPro"/>
</dbReference>
<evidence type="ECO:0000313" key="2">
    <source>
        <dbReference type="Proteomes" id="UP001337655"/>
    </source>
</evidence>
<dbReference type="InterPro" id="IPR013762">
    <property type="entry name" value="Integrase-like_cat_sf"/>
</dbReference>
<gene>
    <name evidence="1" type="ORF">LTR77_007949</name>
</gene>
<dbReference type="AlphaFoldDB" id="A0AAV9P6U0"/>
<reference evidence="1 2" key="1">
    <citation type="submission" date="2023-08" db="EMBL/GenBank/DDBJ databases">
        <title>Black Yeasts Isolated from many extreme environments.</title>
        <authorList>
            <person name="Coleine C."/>
            <person name="Stajich J.E."/>
            <person name="Selbmann L."/>
        </authorList>
    </citation>
    <scope>NUCLEOTIDE SEQUENCE [LARGE SCALE GENOMIC DNA]</scope>
    <source>
        <strain evidence="1 2">CCFEE 5935</strain>
    </source>
</reference>
<dbReference type="GO" id="GO:0006310">
    <property type="term" value="P:DNA recombination"/>
    <property type="evidence" value="ECO:0007669"/>
    <property type="project" value="InterPro"/>
</dbReference>
<keyword evidence="2" id="KW-1185">Reference proteome</keyword>
<comment type="caution">
    <text evidence="1">The sequence shown here is derived from an EMBL/GenBank/DDBJ whole genome shotgun (WGS) entry which is preliminary data.</text>
</comment>
<accession>A0AAV9P6U0</accession>
<organism evidence="1 2">
    <name type="scientific">Saxophila tyrrhenica</name>
    <dbReference type="NCBI Taxonomy" id="1690608"/>
    <lineage>
        <taxon>Eukaryota</taxon>
        <taxon>Fungi</taxon>
        <taxon>Dikarya</taxon>
        <taxon>Ascomycota</taxon>
        <taxon>Pezizomycotina</taxon>
        <taxon>Dothideomycetes</taxon>
        <taxon>Dothideomycetidae</taxon>
        <taxon>Mycosphaerellales</taxon>
        <taxon>Extremaceae</taxon>
        <taxon>Saxophila</taxon>
    </lineage>
</organism>
<protein>
    <submittedName>
        <fullName evidence="1">Uncharacterized protein</fullName>
    </submittedName>
</protein>
<proteinExistence type="predicted"/>
<dbReference type="Proteomes" id="UP001337655">
    <property type="component" value="Unassembled WGS sequence"/>
</dbReference>
<dbReference type="RefSeq" id="XP_064657025.1">
    <property type="nucleotide sequence ID" value="XM_064805183.1"/>
</dbReference>
<dbReference type="EMBL" id="JAVRRT010000012">
    <property type="protein sequence ID" value="KAK5167217.1"/>
    <property type="molecule type" value="Genomic_DNA"/>
</dbReference>
<sequence>MYITGVRAGSFTVGVGYEKGADLSGGFVRPDDETLRWSDVKFFHYPNVDGVAVSIKYKYLKGQRNPYTQRAVEAKKTFTFLPTRGERYEFDLSAVLLAIAFNRGLFPFSTIEDLLADERVNLPTIDAVSKQAVFLASNQASELEPTQPMRIGVLNPKLRKMCTAVGLLQRNTTYSFRRTAIVEMRRSHGTERARELAGHAIDSTTISYYDEDTTEDMDITAMRTGEQTISRDAIREAFRQAHTRIDTQGIDLQQELRERTANSVTSDPTYIDMEQKLFSTLTGIAEILEMDPPELQKMTNFQQYRDALVEKSLFSEHEELTTLLAKRKKLRYHLMERHLKEQKAQMLEDHKKTMKAYQDSSEALIQGLSTDEVEEDSAEADIDAEAVEEALEATREEPEHWGTLNDEVFVRSAGDQDGNTTVDGRLQFLKSFIALSSVEVKNMKCMLCLLDPTAATPDRLWDKTKLDRHMRSDYHSRQQELLRAAINSQEDGRVICPLCKVSILHRKFAKHVESTHLEHV</sequence>
<dbReference type="GO" id="GO:0015074">
    <property type="term" value="P:DNA integration"/>
    <property type="evidence" value="ECO:0007669"/>
    <property type="project" value="InterPro"/>
</dbReference>
<evidence type="ECO:0000313" key="1">
    <source>
        <dbReference type="EMBL" id="KAK5167217.1"/>
    </source>
</evidence>
<dbReference type="Gene3D" id="1.10.443.10">
    <property type="entry name" value="Intergrase catalytic core"/>
    <property type="match status" value="1"/>
</dbReference>